<dbReference type="EMBL" id="JAMQBK010000008">
    <property type="protein sequence ID" value="MCM2369390.1"/>
    <property type="molecule type" value="Genomic_DNA"/>
</dbReference>
<dbReference type="InterPro" id="IPR027417">
    <property type="entry name" value="P-loop_NTPase"/>
</dbReference>
<keyword evidence="6" id="KW-1185">Reference proteome</keyword>
<evidence type="ECO:0000256" key="3">
    <source>
        <dbReference type="SAM" id="MobiDB-lite"/>
    </source>
</evidence>
<comment type="caution">
    <text evidence="5">The sequence shown here is derived from an EMBL/GenBank/DDBJ whole genome shotgun (WGS) entry which is preliminary data.</text>
</comment>
<dbReference type="RefSeq" id="WP_250927059.1">
    <property type="nucleotide sequence ID" value="NZ_JAMQBK010000008.1"/>
</dbReference>
<keyword evidence="1" id="KW-0547">Nucleotide-binding</keyword>
<evidence type="ECO:0000259" key="4">
    <source>
        <dbReference type="PROSITE" id="PS50045"/>
    </source>
</evidence>
<evidence type="ECO:0000313" key="5">
    <source>
        <dbReference type="EMBL" id="MCM2369390.1"/>
    </source>
</evidence>
<dbReference type="PANTHER" id="PTHR32071:SF57">
    <property type="entry name" value="C4-DICARBOXYLATE TRANSPORT TRANSCRIPTIONAL REGULATORY PROTEIN DCTD"/>
    <property type="match status" value="1"/>
</dbReference>
<keyword evidence="2" id="KW-0067">ATP-binding</keyword>
<evidence type="ECO:0000256" key="1">
    <source>
        <dbReference type="ARBA" id="ARBA00022741"/>
    </source>
</evidence>
<feature type="region of interest" description="Disordered" evidence="3">
    <location>
        <begin position="382"/>
        <end position="402"/>
    </location>
</feature>
<dbReference type="InterPro" id="IPR002197">
    <property type="entry name" value="HTH_Fis"/>
</dbReference>
<gene>
    <name evidence="5" type="ORF">NB063_02015</name>
</gene>
<dbReference type="SUPFAM" id="SSF46689">
    <property type="entry name" value="Homeodomain-like"/>
    <property type="match status" value="1"/>
</dbReference>
<name>A0ABT0TXS5_9BACT</name>
<dbReference type="PANTHER" id="PTHR32071">
    <property type="entry name" value="TRANSCRIPTIONAL REGULATORY PROTEIN"/>
    <property type="match status" value="1"/>
</dbReference>
<dbReference type="InterPro" id="IPR002078">
    <property type="entry name" value="Sigma_54_int"/>
</dbReference>
<dbReference type="InterPro" id="IPR009057">
    <property type="entry name" value="Homeodomain-like_sf"/>
</dbReference>
<sequence length="454" mass="49447">MASTAACFWLIDANGTLVYLSPEMLTWLGVEGDVPPSIATAITPDPVMWTGTAANRGHLTRRLHIPATEVKGNAGKHLATEPRVVTAHFVQLAPLLDAPHANDASAGATLILGCLGQYLPDNSVPWSDWFGEQGVREAAKLDEEIAKFRAQQKRHATMLLAGTSPTSRRFRSRVELACRIRCHVGLTGLGGCGAGEIASLIHHASTSAEPLVCLDASLMDSELLEVYASPVIAELRESSNATGTLCLDRFDEMPTDGQARLIEWVETWPERLRLIGIRYDDTSGTKTSLAEPLEILMSTFPIEIPTLASRSADLELIASGLTRTARLSRETNELIRTYPWPGQWEELTAAIRFAAEMATGDRIGREHLPLAIRSYRVSTSTSGQVSTRDNEITIGPPQPTPRDFKLESLDATLSEYEASLIERAMEAADGNKAEAARRLGISRSRLLRKLSGDT</sequence>
<dbReference type="Pfam" id="PF02954">
    <property type="entry name" value="HTH_8"/>
    <property type="match status" value="1"/>
</dbReference>
<proteinExistence type="predicted"/>
<dbReference type="SUPFAM" id="SSF52540">
    <property type="entry name" value="P-loop containing nucleoside triphosphate hydrolases"/>
    <property type="match status" value="1"/>
</dbReference>
<organism evidence="5 6">
    <name type="scientific">Aporhodopirellula aestuarii</name>
    <dbReference type="NCBI Taxonomy" id="2950107"/>
    <lineage>
        <taxon>Bacteria</taxon>
        <taxon>Pseudomonadati</taxon>
        <taxon>Planctomycetota</taxon>
        <taxon>Planctomycetia</taxon>
        <taxon>Pirellulales</taxon>
        <taxon>Pirellulaceae</taxon>
        <taxon>Aporhodopirellula</taxon>
    </lineage>
</organism>
<protein>
    <submittedName>
        <fullName evidence="5">Fis family transcriptional regulator</fullName>
    </submittedName>
</protein>
<dbReference type="Pfam" id="PF14532">
    <property type="entry name" value="Sigma54_activ_2"/>
    <property type="match status" value="1"/>
</dbReference>
<reference evidence="5 6" key="1">
    <citation type="journal article" date="2022" name="Syst. Appl. Microbiol.">
        <title>Rhodopirellula aestuarii sp. nov., a novel member of the genus Rhodopirellula isolated from brackish sediments collected in the Tagus River estuary, Portugal.</title>
        <authorList>
            <person name="Vitorino I.R."/>
            <person name="Klimek D."/>
            <person name="Calusinska M."/>
            <person name="Lobo-da-Cunha A."/>
            <person name="Vasconcelos V."/>
            <person name="Lage O.M."/>
        </authorList>
    </citation>
    <scope>NUCLEOTIDE SEQUENCE [LARGE SCALE GENOMIC DNA]</scope>
    <source>
        <strain evidence="5 6">ICT_H3.1</strain>
    </source>
</reference>
<dbReference type="PROSITE" id="PS50045">
    <property type="entry name" value="SIGMA54_INTERACT_4"/>
    <property type="match status" value="1"/>
</dbReference>
<dbReference type="Gene3D" id="1.10.10.60">
    <property type="entry name" value="Homeodomain-like"/>
    <property type="match status" value="1"/>
</dbReference>
<evidence type="ECO:0000313" key="6">
    <source>
        <dbReference type="Proteomes" id="UP001202961"/>
    </source>
</evidence>
<dbReference type="PRINTS" id="PR01590">
    <property type="entry name" value="HTHFIS"/>
</dbReference>
<dbReference type="Proteomes" id="UP001202961">
    <property type="component" value="Unassembled WGS sequence"/>
</dbReference>
<dbReference type="Gene3D" id="3.40.50.300">
    <property type="entry name" value="P-loop containing nucleotide triphosphate hydrolases"/>
    <property type="match status" value="1"/>
</dbReference>
<dbReference type="Gene3D" id="1.10.8.60">
    <property type="match status" value="1"/>
</dbReference>
<accession>A0ABT0TXS5</accession>
<feature type="domain" description="Sigma-54 factor interaction" evidence="4">
    <location>
        <begin position="160"/>
        <end position="356"/>
    </location>
</feature>
<evidence type="ECO:0000256" key="2">
    <source>
        <dbReference type="ARBA" id="ARBA00022840"/>
    </source>
</evidence>